<keyword evidence="3" id="KW-0804">Transcription</keyword>
<dbReference type="EMBL" id="VLNT01000025">
    <property type="protein sequence ID" value="TSD54512.1"/>
    <property type="molecule type" value="Genomic_DNA"/>
</dbReference>
<dbReference type="InterPro" id="IPR009057">
    <property type="entry name" value="Homeodomain-like_sf"/>
</dbReference>
<dbReference type="Gene3D" id="1.10.357.10">
    <property type="entry name" value="Tetracycline Repressor, domain 2"/>
    <property type="match status" value="1"/>
</dbReference>
<dbReference type="Pfam" id="PF00440">
    <property type="entry name" value="TetR_N"/>
    <property type="match status" value="1"/>
</dbReference>
<dbReference type="InterPro" id="IPR001647">
    <property type="entry name" value="HTH_TetR"/>
</dbReference>
<name>A0A554RKH2_9ACTN</name>
<dbReference type="OrthoDB" id="9816320at2"/>
<dbReference type="PRINTS" id="PR00455">
    <property type="entry name" value="HTHTETR"/>
</dbReference>
<dbReference type="Proteomes" id="UP000316988">
    <property type="component" value="Unassembled WGS sequence"/>
</dbReference>
<evidence type="ECO:0000313" key="7">
    <source>
        <dbReference type="Proteomes" id="UP000316988"/>
    </source>
</evidence>
<gene>
    <name evidence="6" type="ORF">FNM00_17345</name>
</gene>
<evidence type="ECO:0000256" key="1">
    <source>
        <dbReference type="ARBA" id="ARBA00023015"/>
    </source>
</evidence>
<protein>
    <submittedName>
        <fullName evidence="6">TetR/AcrR family transcriptional regulator</fullName>
    </submittedName>
</protein>
<evidence type="ECO:0000256" key="4">
    <source>
        <dbReference type="PROSITE-ProRule" id="PRU00335"/>
    </source>
</evidence>
<dbReference type="AlphaFoldDB" id="A0A554RKH2"/>
<reference evidence="6 7" key="1">
    <citation type="submission" date="2019-07" db="EMBL/GenBank/DDBJ databases">
        <authorList>
            <person name="Zhao L.H."/>
        </authorList>
    </citation>
    <scope>NUCLEOTIDE SEQUENCE [LARGE SCALE GENOMIC DNA]</scope>
    <source>
        <strain evidence="6 7">Co35</strain>
    </source>
</reference>
<dbReference type="PROSITE" id="PS50977">
    <property type="entry name" value="HTH_TETR_2"/>
    <property type="match status" value="1"/>
</dbReference>
<dbReference type="InterPro" id="IPR041669">
    <property type="entry name" value="TetR_C_15"/>
</dbReference>
<dbReference type="SUPFAM" id="SSF46689">
    <property type="entry name" value="Homeodomain-like"/>
    <property type="match status" value="1"/>
</dbReference>
<proteinExistence type="predicted"/>
<evidence type="ECO:0000259" key="5">
    <source>
        <dbReference type="PROSITE" id="PS50977"/>
    </source>
</evidence>
<dbReference type="PANTHER" id="PTHR30055:SF234">
    <property type="entry name" value="HTH-TYPE TRANSCRIPTIONAL REGULATOR BETI"/>
    <property type="match status" value="1"/>
</dbReference>
<dbReference type="InterPro" id="IPR050109">
    <property type="entry name" value="HTH-type_TetR-like_transc_reg"/>
</dbReference>
<evidence type="ECO:0000313" key="6">
    <source>
        <dbReference type="EMBL" id="TSD54512.1"/>
    </source>
</evidence>
<accession>A0A554RKH2</accession>
<keyword evidence="1" id="KW-0805">Transcription regulation</keyword>
<evidence type="ECO:0000256" key="2">
    <source>
        <dbReference type="ARBA" id="ARBA00023125"/>
    </source>
</evidence>
<comment type="caution">
    <text evidence="6">The sequence shown here is derived from an EMBL/GenBank/DDBJ whole genome shotgun (WGS) entry which is preliminary data.</text>
</comment>
<sequence>MSDRIAPRRREPRQSRSRQTVARIRQAAVDLLVDEGLDGLNTNAIADRAGVNISTLYGYFPDKHSIIVDLFESFETERSDAVLSATERLRDAEDWRGWMSDIIDRMASFRVEWPAGIILRRALVLSPELQALDDRSTELASQALARAFSERPQVDSDADLQRIALVTVTTITHLLDRAFMSTPPDLGMLEELKVLTERYLTPYLEPRADT</sequence>
<feature type="domain" description="HTH tetR-type" evidence="5">
    <location>
        <begin position="18"/>
        <end position="78"/>
    </location>
</feature>
<evidence type="ECO:0000256" key="3">
    <source>
        <dbReference type="ARBA" id="ARBA00023163"/>
    </source>
</evidence>
<feature type="DNA-binding region" description="H-T-H motif" evidence="4">
    <location>
        <begin position="41"/>
        <end position="60"/>
    </location>
</feature>
<dbReference type="GO" id="GO:0000976">
    <property type="term" value="F:transcription cis-regulatory region binding"/>
    <property type="evidence" value="ECO:0007669"/>
    <property type="project" value="TreeGrafter"/>
</dbReference>
<organism evidence="6 7">
    <name type="scientific">Aeromicrobium piscarium</name>
    <dbReference type="NCBI Taxonomy" id="2590901"/>
    <lineage>
        <taxon>Bacteria</taxon>
        <taxon>Bacillati</taxon>
        <taxon>Actinomycetota</taxon>
        <taxon>Actinomycetes</taxon>
        <taxon>Propionibacteriales</taxon>
        <taxon>Nocardioidaceae</taxon>
        <taxon>Aeromicrobium</taxon>
    </lineage>
</organism>
<dbReference type="PANTHER" id="PTHR30055">
    <property type="entry name" value="HTH-TYPE TRANSCRIPTIONAL REGULATOR RUTR"/>
    <property type="match status" value="1"/>
</dbReference>
<dbReference type="RefSeq" id="WP_143914796.1">
    <property type="nucleotide sequence ID" value="NZ_VLNT01000025.1"/>
</dbReference>
<keyword evidence="2 4" id="KW-0238">DNA-binding</keyword>
<dbReference type="GO" id="GO:0003700">
    <property type="term" value="F:DNA-binding transcription factor activity"/>
    <property type="evidence" value="ECO:0007669"/>
    <property type="project" value="TreeGrafter"/>
</dbReference>
<dbReference type="Pfam" id="PF17918">
    <property type="entry name" value="TetR_C_15"/>
    <property type="match status" value="1"/>
</dbReference>
<keyword evidence="7" id="KW-1185">Reference proteome</keyword>